<name>A0A4R8QZE0_9MYCO</name>
<accession>A0A4R8QZE0</accession>
<dbReference type="Proteomes" id="UP000295165">
    <property type="component" value="Unassembled WGS sequence"/>
</dbReference>
<dbReference type="AlphaFoldDB" id="A0A4R8QZE0"/>
<protein>
    <submittedName>
        <fullName evidence="1">Uncharacterized protein</fullName>
    </submittedName>
</protein>
<comment type="caution">
    <text evidence="1">The sequence shown here is derived from an EMBL/GenBank/DDBJ whole genome shotgun (WGS) entry which is preliminary data.</text>
</comment>
<dbReference type="RefSeq" id="WP_134050517.1">
    <property type="nucleotide sequence ID" value="NZ_PECB01000002.1"/>
</dbReference>
<dbReference type="EMBL" id="PECC01000028">
    <property type="protein sequence ID" value="TDZ49206.1"/>
    <property type="molecule type" value="Genomic_DNA"/>
</dbReference>
<gene>
    <name evidence="1" type="ORF">CCUG63697_03742</name>
</gene>
<evidence type="ECO:0000313" key="1">
    <source>
        <dbReference type="EMBL" id="TDZ49206.1"/>
    </source>
</evidence>
<proteinExistence type="predicted"/>
<evidence type="ECO:0000313" key="2">
    <source>
        <dbReference type="Proteomes" id="UP000295165"/>
    </source>
</evidence>
<keyword evidence="2" id="KW-1185">Reference proteome</keyword>
<organism evidence="1 2">
    <name type="scientific">Mycobacteroides franklinii</name>
    <dbReference type="NCBI Taxonomy" id="948102"/>
    <lineage>
        <taxon>Bacteria</taxon>
        <taxon>Bacillati</taxon>
        <taxon>Actinomycetota</taxon>
        <taxon>Actinomycetes</taxon>
        <taxon>Mycobacteriales</taxon>
        <taxon>Mycobacteriaceae</taxon>
        <taxon>Mycobacteroides</taxon>
    </lineage>
</organism>
<reference evidence="1 2" key="1">
    <citation type="journal article" date="2019" name="Sci. Rep.">
        <title>Extended insight into the Mycobacterium chelonae-abscessus complex through whole genome sequencing of Mycobacterium salmoniphilum outbreak and Mycobacterium salmoniphilum-like strains.</title>
        <authorList>
            <person name="Behra P.R.K."/>
            <person name="Das S."/>
            <person name="Pettersson B.M.F."/>
            <person name="Shirreff L."/>
            <person name="DuCote T."/>
            <person name="Jacobsson K.G."/>
            <person name="Ennis D.G."/>
            <person name="Kirsebom L.A."/>
        </authorList>
    </citation>
    <scope>NUCLEOTIDE SEQUENCE [LARGE SCALE GENOMIC DNA]</scope>
    <source>
        <strain evidence="1 2">CCUG 63697</strain>
    </source>
</reference>
<sequence length="116" mass="12317">MKYIDEGRVVELTERNVTALLAKLDDHLSTRTLMSPAGEVMVRAVENGAAGGNETAAQAVGSEGIVVLSRDELWHLTTPGATLTTAGFTIRSVSDDAHYADRAPGGVYMPESGVDW</sequence>